<name>A0A5D0WTB2_9FIRM</name>
<evidence type="ECO:0000259" key="2">
    <source>
        <dbReference type="PROSITE" id="PS50968"/>
    </source>
</evidence>
<dbReference type="InterPro" id="IPR000089">
    <property type="entry name" value="Biotin_lipoyl"/>
</dbReference>
<dbReference type="InterPro" id="IPR011053">
    <property type="entry name" value="Single_hybrid_motif"/>
</dbReference>
<dbReference type="SUPFAM" id="SSF51230">
    <property type="entry name" value="Single hybrid motif"/>
    <property type="match status" value="1"/>
</dbReference>
<protein>
    <submittedName>
        <fullName evidence="3">Biotin attachment protein</fullName>
    </submittedName>
</protein>
<keyword evidence="1" id="KW-0450">Lipoyl</keyword>
<comment type="caution">
    <text evidence="3">The sequence shown here is derived from an EMBL/GenBank/DDBJ whole genome shotgun (WGS) entry which is preliminary data.</text>
</comment>
<evidence type="ECO:0000256" key="1">
    <source>
        <dbReference type="ARBA" id="ARBA00022823"/>
    </source>
</evidence>
<dbReference type="PANTHER" id="PTHR23151">
    <property type="entry name" value="DIHYDROLIPOAMIDE ACETYL/SUCCINYL-TRANSFERASE-RELATED"/>
    <property type="match status" value="1"/>
</dbReference>
<organism evidence="3 4">
    <name type="scientific">Acetobacterium wieringae</name>
    <dbReference type="NCBI Taxonomy" id="52694"/>
    <lineage>
        <taxon>Bacteria</taxon>
        <taxon>Bacillati</taxon>
        <taxon>Bacillota</taxon>
        <taxon>Clostridia</taxon>
        <taxon>Eubacteriales</taxon>
        <taxon>Eubacteriaceae</taxon>
        <taxon>Acetobacterium</taxon>
    </lineage>
</organism>
<feature type="domain" description="Lipoyl-binding" evidence="2">
    <location>
        <begin position="2"/>
        <end position="77"/>
    </location>
</feature>
<sequence length="79" mass="8837">MKKNIQMPKLSEQMESGVLASWNKEVGEVVKKGEVLFEIEMDKVVSEVESMESGVLEAVFFEEGDEIKADEIIAVINCD</sequence>
<proteinExistence type="predicted"/>
<dbReference type="PROSITE" id="PS00189">
    <property type="entry name" value="LIPOYL"/>
    <property type="match status" value="1"/>
</dbReference>
<dbReference type="EMBL" id="VSLA01000006">
    <property type="protein sequence ID" value="TYC87283.1"/>
    <property type="molecule type" value="Genomic_DNA"/>
</dbReference>
<gene>
    <name evidence="3" type="ORF">FXB42_05235</name>
</gene>
<dbReference type="PANTHER" id="PTHR23151:SF90">
    <property type="entry name" value="DIHYDROLIPOYLLYSINE-RESIDUE ACETYLTRANSFERASE COMPONENT OF PYRUVATE DEHYDROGENASE COMPLEX, MITOCHONDRIAL-RELATED"/>
    <property type="match status" value="1"/>
</dbReference>
<dbReference type="CDD" id="cd06849">
    <property type="entry name" value="lipoyl_domain"/>
    <property type="match status" value="1"/>
</dbReference>
<dbReference type="InterPro" id="IPR045257">
    <property type="entry name" value="E2/Pdx1"/>
</dbReference>
<dbReference type="Pfam" id="PF00364">
    <property type="entry name" value="Biotin_lipoyl"/>
    <property type="match status" value="1"/>
</dbReference>
<dbReference type="GO" id="GO:0045254">
    <property type="term" value="C:pyruvate dehydrogenase complex"/>
    <property type="evidence" value="ECO:0007669"/>
    <property type="project" value="InterPro"/>
</dbReference>
<dbReference type="AlphaFoldDB" id="A0A5D0WTB2"/>
<dbReference type="Gene3D" id="2.40.50.100">
    <property type="match status" value="1"/>
</dbReference>
<dbReference type="GO" id="GO:0006086">
    <property type="term" value="P:pyruvate decarboxylation to acetyl-CoA"/>
    <property type="evidence" value="ECO:0007669"/>
    <property type="project" value="InterPro"/>
</dbReference>
<evidence type="ECO:0000313" key="4">
    <source>
        <dbReference type="Proteomes" id="UP000322619"/>
    </source>
</evidence>
<reference evidence="3 4" key="1">
    <citation type="submission" date="2019-08" db="EMBL/GenBank/DDBJ databases">
        <title>Isolation and enrichment of carboxydotrophic bacteria from anaerobic sludge for the production of bio-based chemicals from syngas.</title>
        <authorList>
            <person name="Antares A.L."/>
            <person name="Moreira J."/>
            <person name="Diender M."/>
            <person name="Parshina S.N."/>
            <person name="Stams A.J.M."/>
            <person name="Alves M."/>
            <person name="Alves J.I."/>
            <person name="Sousa D.Z."/>
        </authorList>
    </citation>
    <scope>NUCLEOTIDE SEQUENCE [LARGE SCALE GENOMIC DNA]</scope>
    <source>
        <strain evidence="3 4">JM</strain>
    </source>
</reference>
<accession>A0A5D0WTB2</accession>
<evidence type="ECO:0000313" key="3">
    <source>
        <dbReference type="EMBL" id="TYC87283.1"/>
    </source>
</evidence>
<dbReference type="Proteomes" id="UP000322619">
    <property type="component" value="Unassembled WGS sequence"/>
</dbReference>
<dbReference type="InterPro" id="IPR003016">
    <property type="entry name" value="2-oxoA_DH_lipoyl-BS"/>
</dbReference>
<dbReference type="RefSeq" id="WP_148637040.1">
    <property type="nucleotide sequence ID" value="NZ_VSLA01000006.1"/>
</dbReference>
<dbReference type="PROSITE" id="PS50968">
    <property type="entry name" value="BIOTINYL_LIPOYL"/>
    <property type="match status" value="1"/>
</dbReference>